<gene>
    <name evidence="2" type="ORF">TTHERM_00010940</name>
</gene>
<dbReference type="InterPro" id="IPR015943">
    <property type="entry name" value="WD40/YVTN_repeat-like_dom_sf"/>
</dbReference>
<dbReference type="SUPFAM" id="SSF50969">
    <property type="entry name" value="YVTN repeat-like/Quinoprotein amine dehydrogenase"/>
    <property type="match status" value="1"/>
</dbReference>
<dbReference type="Gene3D" id="2.130.10.10">
    <property type="entry name" value="YVTN repeat-like/Quinoprotein amine dehydrogenase"/>
    <property type="match status" value="1"/>
</dbReference>
<feature type="chain" id="PRO_5004201288" description="Calpain family cysteine protease" evidence="1">
    <location>
        <begin position="25"/>
        <end position="1771"/>
    </location>
</feature>
<dbReference type="InterPro" id="IPR011047">
    <property type="entry name" value="Quinoprotein_ADH-like_sf"/>
</dbReference>
<proteinExistence type="predicted"/>
<reference evidence="3" key="1">
    <citation type="journal article" date="2006" name="PLoS Biol.">
        <title>Macronuclear genome sequence of the ciliate Tetrahymena thermophila, a model eukaryote.</title>
        <authorList>
            <person name="Eisen J.A."/>
            <person name="Coyne R.S."/>
            <person name="Wu M."/>
            <person name="Wu D."/>
            <person name="Thiagarajan M."/>
            <person name="Wortman J.R."/>
            <person name="Badger J.H."/>
            <person name="Ren Q."/>
            <person name="Amedeo P."/>
            <person name="Jones K.M."/>
            <person name="Tallon L.J."/>
            <person name="Delcher A.L."/>
            <person name="Salzberg S.L."/>
            <person name="Silva J.C."/>
            <person name="Haas B.J."/>
            <person name="Majoros W.H."/>
            <person name="Farzad M."/>
            <person name="Carlton J.M."/>
            <person name="Smith R.K. Jr."/>
            <person name="Garg J."/>
            <person name="Pearlman R.E."/>
            <person name="Karrer K.M."/>
            <person name="Sun L."/>
            <person name="Manning G."/>
            <person name="Elde N.C."/>
            <person name="Turkewitz A.P."/>
            <person name="Asai D.J."/>
            <person name="Wilkes D.E."/>
            <person name="Wang Y."/>
            <person name="Cai H."/>
            <person name="Collins K."/>
            <person name="Stewart B.A."/>
            <person name="Lee S.R."/>
            <person name="Wilamowska K."/>
            <person name="Weinberg Z."/>
            <person name="Ruzzo W.L."/>
            <person name="Wloga D."/>
            <person name="Gaertig J."/>
            <person name="Frankel J."/>
            <person name="Tsao C.-C."/>
            <person name="Gorovsky M.A."/>
            <person name="Keeling P.J."/>
            <person name="Waller R.F."/>
            <person name="Patron N.J."/>
            <person name="Cherry J.M."/>
            <person name="Stover N.A."/>
            <person name="Krieger C.J."/>
            <person name="del Toro C."/>
            <person name="Ryder H.F."/>
            <person name="Williamson S.C."/>
            <person name="Barbeau R.A."/>
            <person name="Hamilton E.P."/>
            <person name="Orias E."/>
        </authorList>
    </citation>
    <scope>NUCLEOTIDE SEQUENCE [LARGE SCALE GENOMIC DNA]</scope>
    <source>
        <strain evidence="3">SB210</strain>
    </source>
</reference>
<dbReference type="EMBL" id="GG662845">
    <property type="protein sequence ID" value="EAR87934.2"/>
    <property type="molecule type" value="Genomic_DNA"/>
</dbReference>
<name>Q22S38_TETTS</name>
<keyword evidence="1" id="KW-0732">Signal</keyword>
<evidence type="ECO:0000313" key="3">
    <source>
        <dbReference type="Proteomes" id="UP000009168"/>
    </source>
</evidence>
<feature type="signal peptide" evidence="1">
    <location>
        <begin position="1"/>
        <end position="24"/>
    </location>
</feature>
<dbReference type="GeneID" id="7831409"/>
<dbReference type="RefSeq" id="XP_001008179.2">
    <property type="nucleotide sequence ID" value="XM_001008179.2"/>
</dbReference>
<accession>Q22S38</accession>
<evidence type="ECO:0000256" key="1">
    <source>
        <dbReference type="SAM" id="SignalP"/>
    </source>
</evidence>
<dbReference type="OrthoDB" id="327910at2759"/>
<organism evidence="2 3">
    <name type="scientific">Tetrahymena thermophila (strain SB210)</name>
    <dbReference type="NCBI Taxonomy" id="312017"/>
    <lineage>
        <taxon>Eukaryota</taxon>
        <taxon>Sar</taxon>
        <taxon>Alveolata</taxon>
        <taxon>Ciliophora</taxon>
        <taxon>Intramacronucleata</taxon>
        <taxon>Oligohymenophorea</taxon>
        <taxon>Hymenostomatida</taxon>
        <taxon>Tetrahymenina</taxon>
        <taxon>Tetrahymenidae</taxon>
        <taxon>Tetrahymena</taxon>
    </lineage>
</organism>
<keyword evidence="3" id="KW-1185">Reference proteome</keyword>
<dbReference type="Proteomes" id="UP000009168">
    <property type="component" value="Unassembled WGS sequence"/>
</dbReference>
<dbReference type="SUPFAM" id="SSF50998">
    <property type="entry name" value="Quinoprotein alcohol dehydrogenase-like"/>
    <property type="match status" value="1"/>
</dbReference>
<dbReference type="InParanoid" id="Q22S38"/>
<sequence>MCLTQKINFKLILVLCFKIHLIVSQIAGNQGLHYIYAQQYLNQLHQNISNWSPLMINVATQNSLVYVSTGYRGISIIDQLGSQTLFNQNIGNDYIQLFQITKNGEYIFIGFQEYLVIYKVNFYNQSNIQSCQLLQQISQQTPILSLIYRESSEILITAAKQGLIVAYDTSNKSNCKQIGFISLNSEIINSLFISQDGLWLYVAADSIGMQVYQLKDTWNNNTSQLNSSQNGREINFTLAAYAKFDSELMQIQATSTNYIYGFGKYEGFFFSTSQLIIQANQNQFPVLINFNNYWPYQSIQPVIQSMLINKEETILLLGVRSQGLYIFDISQKNTIKLLQIIDFDFPIYSMQFSNSENYLYLSNGQSLITLNSIEVNLNNDFPNIYNYHQIKFDQFQGKYKWRCYTDPSDTYLIGNFDSKGIFVFPYYQNPYRLNISNFQNYIFSQDSLEIDSSDKYLIIPQYGDTTLIGVYQYKPLDNSPEQQIISPMNMKEVKKYYANFTYVSEMMTFSYDKTFAVQTYAVGLILYNSTDILNMYVYTFWQYPDFLSGENQGACITKDNKWVISTIRFVAIYLLNVQNKTNPILANYQINLGGEAIFISQFYDYAYLVDGIKGFAIIDTTSFPNINIISRVNLQGYTVMLLLLEQENYVLLTQVEKGLISLIDISDKLFPQIIASITYESQTAQAICSNKNNSYIFLGATTGIITMPLQSDVLIHTDAYLIAQGYGNRENQIKQLIKKQSANGTNSPSIQNEYIFYIGQIVKFDFTILYLTAQNTHIKNVLIYQEGQMVNLPSYFIFDLPSQSLQVTVNQELGGNNQNEFNLNIILLWTVIPLDQNSFIYSAEDSLDIAVTNSNQSAIIFQYLIDQNILDSAGIINSQYDFTKNVKLDSQLQSQILDPSSMTIALYQILMDALALKINLSLKKSCYVNPIKYYVKSSLQFDNNNTTKFISSIEEQNISVTLQISSQDGKLVPINQNNVITYMQTNQDQLKIQGALEDVNSVLSNKIIFANNTEITQKNSPNITITIVDNINYPLIKTYSIYQSNFIVLKKQLKVNEQNKLQYQIEQQYQGAIVDINSNVDISFSSNTFFVEDSQSLNYEVFLFNQNGQYEHISSGFWLQQQNNKLNFKGQTTSKLYGNIYRFKIQASDGYTTAEDYFYIAVQGIPFLYIFNLMLTILGPAAAAFGIYKKRFSLYNIIFKDYVTFSEEEIFCGQVYHKEIIALGQTQQIAQEIVNCLFKTIINRQSIDQVIDQVQSQDKYVKSGDKNLTESQFSEKEQMSNFENENKLLQGKNEVRRLRAISILSKINTHSQKTIFEKKYLHKTGNLVFSRVIDDIIKFKIHPNKHMFESEEIYQREITNMNSRIHRCIRALISRHFLNLDKRTLQVYDYIKNYCIENYNKTQYDWSKAIVQINYVNNQEDYLQSIMNFPQLQLAYSQLIKILQDIKLLPFQLKENISKFKDFVNLIQTHQVNINPFILREVIFAQTLGFSNMLVSKFYPSTGLSIHLNAYEISQVVAFKKRHINKWIKPLYKILNMEYTRYGISKNIKLPQWIYLDQKHGKIFLHGIPQDYDIEDILIRIYDRNNYVVQQFLLKIKYNLKNDEDNRKQNKDDIYSVADEQEEYKSIVQNEIMSQTNINLFKFSSNSPLNMSSLLQERELMLTNQTPQLSKLGSLSIKSKQISSPIAKNKYNFRIHSNSKNSFLLEQTNTNNTLVNNINTSEENSIFVNFTTAIENNIDLSNKNEKNFQDYSLNVANLQQKFENQMDEIIE</sequence>
<dbReference type="HOGENOM" id="CLU_000949_0_0_1"/>
<evidence type="ECO:0000313" key="2">
    <source>
        <dbReference type="EMBL" id="EAR87934.2"/>
    </source>
</evidence>
<evidence type="ECO:0008006" key="4">
    <source>
        <dbReference type="Google" id="ProtNLM"/>
    </source>
</evidence>
<dbReference type="KEGG" id="tet:TTHERM_00010940"/>
<protein>
    <recommendedName>
        <fullName evidence="4">Calpain family cysteine protease</fullName>
    </recommendedName>
</protein>
<dbReference type="InterPro" id="IPR011044">
    <property type="entry name" value="Quino_amine_DH_bsu"/>
</dbReference>